<dbReference type="AlphaFoldDB" id="B7G444"/>
<dbReference type="NCBIfam" id="TIGR01549">
    <property type="entry name" value="HAD-SF-IA-v1"/>
    <property type="match status" value="1"/>
</dbReference>
<name>B7G444_PHATC</name>
<reference evidence="1 2" key="1">
    <citation type="journal article" date="2008" name="Nature">
        <title>The Phaeodactylum genome reveals the evolutionary history of diatom genomes.</title>
        <authorList>
            <person name="Bowler C."/>
            <person name="Allen A.E."/>
            <person name="Badger J.H."/>
            <person name="Grimwood J."/>
            <person name="Jabbari K."/>
            <person name="Kuo A."/>
            <person name="Maheswari U."/>
            <person name="Martens C."/>
            <person name="Maumus F."/>
            <person name="Otillar R.P."/>
            <person name="Rayko E."/>
            <person name="Salamov A."/>
            <person name="Vandepoele K."/>
            <person name="Beszteri B."/>
            <person name="Gruber A."/>
            <person name="Heijde M."/>
            <person name="Katinka M."/>
            <person name="Mock T."/>
            <person name="Valentin K."/>
            <person name="Verret F."/>
            <person name="Berges J.A."/>
            <person name="Brownlee C."/>
            <person name="Cadoret J.P."/>
            <person name="Chiovitti A."/>
            <person name="Choi C.J."/>
            <person name="Coesel S."/>
            <person name="De Martino A."/>
            <person name="Detter J.C."/>
            <person name="Durkin C."/>
            <person name="Falciatore A."/>
            <person name="Fournet J."/>
            <person name="Haruta M."/>
            <person name="Huysman M.J."/>
            <person name="Jenkins B.D."/>
            <person name="Jiroutova K."/>
            <person name="Jorgensen R.E."/>
            <person name="Joubert Y."/>
            <person name="Kaplan A."/>
            <person name="Kroger N."/>
            <person name="Kroth P.G."/>
            <person name="La Roche J."/>
            <person name="Lindquist E."/>
            <person name="Lommer M."/>
            <person name="Martin-Jezequel V."/>
            <person name="Lopez P.J."/>
            <person name="Lucas S."/>
            <person name="Mangogna M."/>
            <person name="McGinnis K."/>
            <person name="Medlin L.K."/>
            <person name="Montsant A."/>
            <person name="Oudot-Le Secq M.P."/>
            <person name="Napoli C."/>
            <person name="Obornik M."/>
            <person name="Parker M.S."/>
            <person name="Petit J.L."/>
            <person name="Porcel B.M."/>
            <person name="Poulsen N."/>
            <person name="Robison M."/>
            <person name="Rychlewski L."/>
            <person name="Rynearson T.A."/>
            <person name="Schmutz J."/>
            <person name="Shapiro H."/>
            <person name="Siaut M."/>
            <person name="Stanley M."/>
            <person name="Sussman M.R."/>
            <person name="Taylor A.R."/>
            <person name="Vardi A."/>
            <person name="von Dassow P."/>
            <person name="Vyverman W."/>
            <person name="Willis A."/>
            <person name="Wyrwicz L.S."/>
            <person name="Rokhsar D.S."/>
            <person name="Weissenbach J."/>
            <person name="Armbrust E.V."/>
            <person name="Green B.R."/>
            <person name="Van de Peer Y."/>
            <person name="Grigoriev I.V."/>
        </authorList>
    </citation>
    <scope>NUCLEOTIDE SEQUENCE [LARGE SCALE GENOMIC DNA]</scope>
    <source>
        <strain evidence="1 2">CCAP 1055/1</strain>
    </source>
</reference>
<dbReference type="EMBL" id="CM000616">
    <property type="protein sequence ID" value="EEC46392.1"/>
    <property type="molecule type" value="Genomic_DNA"/>
</dbReference>
<evidence type="ECO:0000313" key="1">
    <source>
        <dbReference type="EMBL" id="EEC46392.1"/>
    </source>
</evidence>
<dbReference type="Gene3D" id="1.10.260.80">
    <property type="match status" value="1"/>
</dbReference>
<dbReference type="SFLD" id="SFLDS00003">
    <property type="entry name" value="Haloacid_Dehalogenase"/>
    <property type="match status" value="1"/>
</dbReference>
<evidence type="ECO:0000313" key="2">
    <source>
        <dbReference type="Proteomes" id="UP000000759"/>
    </source>
</evidence>
<evidence type="ECO:0008006" key="3">
    <source>
        <dbReference type="Google" id="ProtNLM"/>
    </source>
</evidence>
<dbReference type="SFLD" id="SFLDG01129">
    <property type="entry name" value="C1.5:_HAD__Beta-PGM__Phosphata"/>
    <property type="match status" value="1"/>
</dbReference>
<gene>
    <name evidence="1" type="ORF">PHATRDRAFT_5811</name>
</gene>
<dbReference type="InterPro" id="IPR023214">
    <property type="entry name" value="HAD_sf"/>
</dbReference>
<dbReference type="Gene3D" id="3.40.50.1000">
    <property type="entry name" value="HAD superfamily/HAD-like"/>
    <property type="match status" value="1"/>
</dbReference>
<reference evidence="2" key="2">
    <citation type="submission" date="2008-08" db="EMBL/GenBank/DDBJ databases">
        <authorList>
            <consortium name="Diatom Consortium"/>
            <person name="Grigoriev I."/>
            <person name="Grimwood J."/>
            <person name="Kuo A."/>
            <person name="Otillar R.P."/>
            <person name="Salamov A."/>
            <person name="Detter J.C."/>
            <person name="Lindquist E."/>
            <person name="Shapiro H."/>
            <person name="Lucas S."/>
            <person name="Glavina del Rio T."/>
            <person name="Pitluck S."/>
            <person name="Rokhsar D."/>
            <person name="Bowler C."/>
        </authorList>
    </citation>
    <scope>GENOME REANNOTATION</scope>
    <source>
        <strain evidence="2">CCAP 1055/1</strain>
    </source>
</reference>
<keyword evidence="2" id="KW-1185">Reference proteome</keyword>
<dbReference type="Pfam" id="PF00702">
    <property type="entry name" value="Hydrolase"/>
    <property type="match status" value="1"/>
</dbReference>
<dbReference type="HOGENOM" id="CLU_693438_0_0_1"/>
<dbReference type="InterPro" id="IPR036412">
    <property type="entry name" value="HAD-like_sf"/>
</dbReference>
<accession>B7G444</accession>
<sequence>SLASSTSAAAVGADVSSRPVLRGVVFDMDGTLTVPNLDFAAMYRRCGVDPQLDILAELATRPPAQAQAAYAVIEEMEQQGRDTLQLMPGARELAVWLAAHQIPTALVTRNTRRTVDVLDRLLQTAAPTLTLDVVISRDDERYPPKPDPAALYAIAERWQTSPTNLVMVGDSPANDIGFGRAANAVTALLDTGRRYHEQQSSESHATP</sequence>
<dbReference type="KEGG" id="pti:PHATRDRAFT_5811"/>
<dbReference type="PaxDb" id="2850-Phatr5811"/>
<organism evidence="1 2">
    <name type="scientific">Phaeodactylum tricornutum (strain CCAP 1055/1)</name>
    <dbReference type="NCBI Taxonomy" id="556484"/>
    <lineage>
        <taxon>Eukaryota</taxon>
        <taxon>Sar</taxon>
        <taxon>Stramenopiles</taxon>
        <taxon>Ochrophyta</taxon>
        <taxon>Bacillariophyta</taxon>
        <taxon>Bacillariophyceae</taxon>
        <taxon>Bacillariophycidae</taxon>
        <taxon>Naviculales</taxon>
        <taxon>Phaeodactylaceae</taxon>
        <taxon>Phaeodactylum</taxon>
    </lineage>
</organism>
<feature type="non-terminal residue" evidence="1">
    <location>
        <position position="207"/>
    </location>
</feature>
<dbReference type="InParanoid" id="B7G444"/>
<dbReference type="PANTHER" id="PTHR43885">
    <property type="entry name" value="HALOACID DEHALOGENASE-LIKE HYDROLASE"/>
    <property type="match status" value="1"/>
</dbReference>
<feature type="non-terminal residue" evidence="1">
    <location>
        <position position="1"/>
    </location>
</feature>
<dbReference type="STRING" id="556484.B7G444"/>
<protein>
    <recommendedName>
        <fullName evidence="3">Phosphoglycolate phosphatase</fullName>
    </recommendedName>
</protein>
<dbReference type="RefSeq" id="XP_002181852.1">
    <property type="nucleotide sequence ID" value="XM_002181816.1"/>
</dbReference>
<dbReference type="SUPFAM" id="SSF56784">
    <property type="entry name" value="HAD-like"/>
    <property type="match status" value="1"/>
</dbReference>
<dbReference type="OrthoDB" id="426235at2759"/>
<dbReference type="InterPro" id="IPR006439">
    <property type="entry name" value="HAD-SF_hydro_IA"/>
</dbReference>
<proteinExistence type="predicted"/>
<dbReference type="GeneID" id="7202632"/>
<dbReference type="eggNOG" id="ENOG502QR7R">
    <property type="taxonomic scope" value="Eukaryota"/>
</dbReference>
<dbReference type="PANTHER" id="PTHR43885:SF1">
    <property type="entry name" value="SUPERFAMILY HYDROLASE, PUTATIVE (AFU_ORTHOLOGUE AFUA_4G13290)-RELATED"/>
    <property type="match status" value="1"/>
</dbReference>
<dbReference type="Proteomes" id="UP000000759">
    <property type="component" value="Chromosome 14"/>
</dbReference>